<comment type="caution">
    <text evidence="1">The sequence shown here is derived from an EMBL/GenBank/DDBJ whole genome shotgun (WGS) entry which is preliminary data.</text>
</comment>
<organism evidence="1 2">
    <name type="scientific">Ixodes persulcatus</name>
    <name type="common">Taiga tick</name>
    <dbReference type="NCBI Taxonomy" id="34615"/>
    <lineage>
        <taxon>Eukaryota</taxon>
        <taxon>Metazoa</taxon>
        <taxon>Ecdysozoa</taxon>
        <taxon>Arthropoda</taxon>
        <taxon>Chelicerata</taxon>
        <taxon>Arachnida</taxon>
        <taxon>Acari</taxon>
        <taxon>Parasitiformes</taxon>
        <taxon>Ixodida</taxon>
        <taxon>Ixodoidea</taxon>
        <taxon>Ixodidae</taxon>
        <taxon>Ixodinae</taxon>
        <taxon>Ixodes</taxon>
    </lineage>
</organism>
<keyword evidence="2" id="KW-1185">Reference proteome</keyword>
<name>A0AC60PCD7_IXOPE</name>
<dbReference type="Proteomes" id="UP000805193">
    <property type="component" value="Unassembled WGS sequence"/>
</dbReference>
<accession>A0AC60PCD7</accession>
<evidence type="ECO:0000313" key="1">
    <source>
        <dbReference type="EMBL" id="KAG0417354.1"/>
    </source>
</evidence>
<dbReference type="EMBL" id="JABSTQ010010855">
    <property type="protein sequence ID" value="KAG0417354.1"/>
    <property type="molecule type" value="Genomic_DNA"/>
</dbReference>
<reference evidence="1 2" key="1">
    <citation type="journal article" date="2020" name="Cell">
        <title>Large-Scale Comparative Analyses of Tick Genomes Elucidate Their Genetic Diversity and Vector Capacities.</title>
        <authorList>
            <consortium name="Tick Genome and Microbiome Consortium (TIGMIC)"/>
            <person name="Jia N."/>
            <person name="Wang J."/>
            <person name="Shi W."/>
            <person name="Du L."/>
            <person name="Sun Y."/>
            <person name="Zhan W."/>
            <person name="Jiang J.F."/>
            <person name="Wang Q."/>
            <person name="Zhang B."/>
            <person name="Ji P."/>
            <person name="Bell-Sakyi L."/>
            <person name="Cui X.M."/>
            <person name="Yuan T.T."/>
            <person name="Jiang B.G."/>
            <person name="Yang W.F."/>
            <person name="Lam T.T."/>
            <person name="Chang Q.C."/>
            <person name="Ding S.J."/>
            <person name="Wang X.J."/>
            <person name="Zhu J.G."/>
            <person name="Ruan X.D."/>
            <person name="Zhao L."/>
            <person name="Wei J.T."/>
            <person name="Ye R.Z."/>
            <person name="Que T.C."/>
            <person name="Du C.H."/>
            <person name="Zhou Y.H."/>
            <person name="Cheng J.X."/>
            <person name="Dai P.F."/>
            <person name="Guo W.B."/>
            <person name="Han X.H."/>
            <person name="Huang E.J."/>
            <person name="Li L.F."/>
            <person name="Wei W."/>
            <person name="Gao Y.C."/>
            <person name="Liu J.Z."/>
            <person name="Shao H.Z."/>
            <person name="Wang X."/>
            <person name="Wang C.C."/>
            <person name="Yang T.C."/>
            <person name="Huo Q.B."/>
            <person name="Li W."/>
            <person name="Chen H.Y."/>
            <person name="Chen S.E."/>
            <person name="Zhou L.G."/>
            <person name="Ni X.B."/>
            <person name="Tian J.H."/>
            <person name="Sheng Y."/>
            <person name="Liu T."/>
            <person name="Pan Y.S."/>
            <person name="Xia L.Y."/>
            <person name="Li J."/>
            <person name="Zhao F."/>
            <person name="Cao W.C."/>
        </authorList>
    </citation>
    <scope>NUCLEOTIDE SEQUENCE [LARGE SCALE GENOMIC DNA]</scope>
    <source>
        <strain evidence="1">Iper-2018</strain>
    </source>
</reference>
<proteinExistence type="predicted"/>
<protein>
    <submittedName>
        <fullName evidence="1">Uncharacterized protein</fullName>
    </submittedName>
</protein>
<evidence type="ECO:0000313" key="2">
    <source>
        <dbReference type="Proteomes" id="UP000805193"/>
    </source>
</evidence>
<gene>
    <name evidence="1" type="ORF">HPB47_005683</name>
</gene>
<sequence>MPPEARFSADYFEAAAASSSEQALFWVTPHRHARGHVGGCRAPLFLKPLVPVLPVLTPLVSPPLRPTELPPQELAAAPDAHVSLLELMMSANDVSIDVLARIVFLRYLGIPH</sequence>